<dbReference type="CDD" id="cd04301">
    <property type="entry name" value="NAT_SF"/>
    <property type="match status" value="1"/>
</dbReference>
<dbReference type="RefSeq" id="WP_116688728.1">
    <property type="nucleotide sequence ID" value="NZ_CAWNYD010000011.1"/>
</dbReference>
<proteinExistence type="predicted"/>
<protein>
    <recommendedName>
        <fullName evidence="1">N-acetyltransferase domain-containing protein</fullName>
    </recommendedName>
</protein>
<accession>A0A2V1GW80</accession>
<organism evidence="2 3">
    <name type="scientific">Pelagibaculum spongiae</name>
    <dbReference type="NCBI Taxonomy" id="2080658"/>
    <lineage>
        <taxon>Bacteria</taxon>
        <taxon>Pseudomonadati</taxon>
        <taxon>Pseudomonadota</taxon>
        <taxon>Gammaproteobacteria</taxon>
        <taxon>Oceanospirillales</taxon>
        <taxon>Pelagibaculum</taxon>
    </lineage>
</organism>
<feature type="domain" description="N-acetyltransferase" evidence="1">
    <location>
        <begin position="107"/>
        <end position="237"/>
    </location>
</feature>
<evidence type="ECO:0000259" key="1">
    <source>
        <dbReference type="PROSITE" id="PS51186"/>
    </source>
</evidence>
<dbReference type="EMBL" id="QDDL01000011">
    <property type="protein sequence ID" value="PVZ64973.1"/>
    <property type="molecule type" value="Genomic_DNA"/>
</dbReference>
<reference evidence="2 3" key="1">
    <citation type="submission" date="2018-04" db="EMBL/GenBank/DDBJ databases">
        <title>Thalassorhabdus spongiae gen. nov., sp. nov., isolated from a marine sponge in South-West Iceland.</title>
        <authorList>
            <person name="Knobloch S."/>
            <person name="Daussin A."/>
            <person name="Johannsson R."/>
            <person name="Marteinsson V.T."/>
        </authorList>
    </citation>
    <scope>NUCLEOTIDE SEQUENCE [LARGE SCALE GENOMIC DNA]</scope>
    <source>
        <strain evidence="2 3">Hp12</strain>
    </source>
</reference>
<name>A0A2V1GW80_9GAMM</name>
<dbReference type="SUPFAM" id="SSF55729">
    <property type="entry name" value="Acyl-CoA N-acyltransferases (Nat)"/>
    <property type="match status" value="1"/>
</dbReference>
<evidence type="ECO:0000313" key="2">
    <source>
        <dbReference type="EMBL" id="PVZ64973.1"/>
    </source>
</evidence>
<dbReference type="GO" id="GO:0016747">
    <property type="term" value="F:acyltransferase activity, transferring groups other than amino-acyl groups"/>
    <property type="evidence" value="ECO:0007669"/>
    <property type="project" value="InterPro"/>
</dbReference>
<dbReference type="PROSITE" id="PS51186">
    <property type="entry name" value="GNAT"/>
    <property type="match status" value="1"/>
</dbReference>
<comment type="caution">
    <text evidence="2">The sequence shown here is derived from an EMBL/GenBank/DDBJ whole genome shotgun (WGS) entry which is preliminary data.</text>
</comment>
<dbReference type="AlphaFoldDB" id="A0A2V1GW80"/>
<dbReference type="InterPro" id="IPR000182">
    <property type="entry name" value="GNAT_dom"/>
</dbReference>
<dbReference type="Gene3D" id="3.40.630.30">
    <property type="match status" value="1"/>
</dbReference>
<sequence>MLNNQKIDDSWKQKLQLSNAPAKDSLISNCDYYQHPDIDIAAFIYLSDSLSIINPAASVATELTPSFLKNPQQFMAQISSLGYESYTEDHDYYLFDEVQPFTNQHWPIVELNSERDNKEINQFFESCNEEDVFRSDIDDSMDYYYAVKIKQKIVGLLASYCATEPFESLSILVHHQHRQQHIAQALLNHLTVQAKQRNRHIRYRTAVDNISSIRLCESLGFTAHSKIITISKSENTVYGNGFSRAQASKPPAKE</sequence>
<keyword evidence="3" id="KW-1185">Reference proteome</keyword>
<dbReference type="Pfam" id="PF00583">
    <property type="entry name" value="Acetyltransf_1"/>
    <property type="match status" value="1"/>
</dbReference>
<dbReference type="OrthoDB" id="5459937at2"/>
<gene>
    <name evidence="2" type="ORF">DC094_19110</name>
</gene>
<dbReference type="Proteomes" id="UP000244906">
    <property type="component" value="Unassembled WGS sequence"/>
</dbReference>
<evidence type="ECO:0000313" key="3">
    <source>
        <dbReference type="Proteomes" id="UP000244906"/>
    </source>
</evidence>
<dbReference type="InterPro" id="IPR016181">
    <property type="entry name" value="Acyl_CoA_acyltransferase"/>
</dbReference>